<evidence type="ECO:0000313" key="1">
    <source>
        <dbReference type="EMBL" id="WPY00313.1"/>
    </source>
</evidence>
<protein>
    <recommendedName>
        <fullName evidence="3">Lipoprotein</fullName>
    </recommendedName>
</protein>
<keyword evidence="2" id="KW-1185">Reference proteome</keyword>
<proteinExistence type="predicted"/>
<dbReference type="EMBL" id="CP112932">
    <property type="protein sequence ID" value="WPY00313.1"/>
    <property type="molecule type" value="Genomic_DNA"/>
</dbReference>
<name>A0ABZ0URP1_9RICK</name>
<evidence type="ECO:0008006" key="3">
    <source>
        <dbReference type="Google" id="ProtNLM"/>
    </source>
</evidence>
<evidence type="ECO:0000313" key="2">
    <source>
        <dbReference type="Proteomes" id="UP001326613"/>
    </source>
</evidence>
<gene>
    <name evidence="1" type="ORF">Trichorick_00185</name>
</gene>
<dbReference type="PROSITE" id="PS51257">
    <property type="entry name" value="PROKAR_LIPOPROTEIN"/>
    <property type="match status" value="1"/>
</dbReference>
<organism evidence="1 2">
    <name type="scientific">Candidatus Trichorickettsia mobilis</name>
    <dbReference type="NCBI Taxonomy" id="1346319"/>
    <lineage>
        <taxon>Bacteria</taxon>
        <taxon>Pseudomonadati</taxon>
        <taxon>Pseudomonadota</taxon>
        <taxon>Alphaproteobacteria</taxon>
        <taxon>Rickettsiales</taxon>
        <taxon>Rickettsiaceae</taxon>
        <taxon>Rickettsieae</taxon>
        <taxon>Candidatus Trichorickettsia</taxon>
    </lineage>
</organism>
<accession>A0ABZ0URP1</accession>
<dbReference type="Proteomes" id="UP001326613">
    <property type="component" value="Chromosome"/>
</dbReference>
<sequence>MQQKLLIWLLGFIICGCGIKKPLEVPNIASRSVEGLACTLIDKVYKEM</sequence>
<reference evidence="1 2" key="1">
    <citation type="submission" date="2022-10" db="EMBL/GenBank/DDBJ databases">
        <title>Host association and intracellularity evolved multiple times independently in the Rickettsiales.</title>
        <authorList>
            <person name="Castelli M."/>
            <person name="Nardi T."/>
            <person name="Gammuto L."/>
            <person name="Bellinzona G."/>
            <person name="Sabaneyeva E."/>
            <person name="Potekhin A."/>
            <person name="Serra V."/>
            <person name="Petroni G."/>
            <person name="Sassera D."/>
        </authorList>
    </citation>
    <scope>NUCLEOTIDE SEQUENCE [LARGE SCALE GENOMIC DNA]</scope>
    <source>
        <strain evidence="1 2">Kr 154-4</strain>
    </source>
</reference>